<dbReference type="HOGENOM" id="CLU_002009_0_0_6"/>
<feature type="region of interest" description="Disordered" evidence="1">
    <location>
        <begin position="164"/>
        <end position="186"/>
    </location>
</feature>
<dbReference type="Proteomes" id="UP000003213">
    <property type="component" value="Chromosome"/>
</dbReference>
<dbReference type="InterPro" id="IPR044016">
    <property type="entry name" value="Big_13"/>
</dbReference>
<protein>
    <submittedName>
        <fullName evidence="3">Carbohydrate-binding domain protein</fullName>
    </submittedName>
</protein>
<feature type="domain" description="Bacterial Ig-like" evidence="2">
    <location>
        <begin position="590"/>
        <end position="682"/>
    </location>
</feature>
<dbReference type="Gene3D" id="3.30.420.430">
    <property type="match status" value="9"/>
</dbReference>
<dbReference type="EMBL" id="AHPN01000001">
    <property type="protein sequence ID" value="EIK61120.1"/>
    <property type="molecule type" value="Genomic_DNA"/>
</dbReference>
<evidence type="ECO:0000259" key="2">
    <source>
        <dbReference type="Pfam" id="PF19077"/>
    </source>
</evidence>
<reference evidence="3" key="1">
    <citation type="journal article" date="2012" name="PLoS Genet.">
        <title>Comparative Genomics of Plant-Associated Pseudomonas spp.: Insights into Diversity and Inheritance of Traits Involved in Multitrophic Interactions.</title>
        <authorList>
            <person name="Loper J.E."/>
            <person name="Hassan K.A."/>
            <person name="Mavrodi D.V."/>
            <person name="Davis E.W.II."/>
            <person name="Lim C.K."/>
            <person name="Shaffer B.T."/>
            <person name="Elbourne L.D."/>
            <person name="Stockwell V.O."/>
            <person name="Hartney S.L."/>
            <person name="Breakwell K."/>
            <person name="Henkels M.D."/>
            <person name="Tetu S.G."/>
            <person name="Rangel L.I."/>
            <person name="Kidarsa T.A."/>
            <person name="Wilson N.L."/>
            <person name="van de Mortel J.E."/>
            <person name="Song C."/>
            <person name="Blumhagen R."/>
            <person name="Radune D."/>
            <person name="Hostetler J.B."/>
            <person name="Brinkac L.M."/>
            <person name="Durkin A.S."/>
            <person name="Kluepfel D.A."/>
            <person name="Wechter W.P."/>
            <person name="Anderson A.J."/>
            <person name="Kim Y.C."/>
            <person name="Pierson L.S.III."/>
            <person name="Pierson E.A."/>
            <person name="Lindow S.E."/>
            <person name="Kobayashi D.Y."/>
            <person name="Raaijmakers J.M."/>
            <person name="Weller D.M."/>
            <person name="Thomashow L.S."/>
            <person name="Allen A.E."/>
            <person name="Paulsen I.T."/>
        </authorList>
    </citation>
    <scope>NUCLEOTIDE SEQUENCE [LARGE SCALE GENOMIC DNA]</scope>
    <source>
        <strain evidence="3">SS101</strain>
    </source>
</reference>
<feature type="domain" description="Bacterial Ig-like" evidence="2">
    <location>
        <begin position="898"/>
        <end position="988"/>
    </location>
</feature>
<evidence type="ECO:0000313" key="3">
    <source>
        <dbReference type="EMBL" id="EIK61120.1"/>
    </source>
</evidence>
<dbReference type="NCBIfam" id="NF033510">
    <property type="entry name" value="Ca_tandemer"/>
    <property type="match status" value="8"/>
</dbReference>
<feature type="domain" description="Bacterial Ig-like" evidence="2">
    <location>
        <begin position="694"/>
        <end position="784"/>
    </location>
</feature>
<dbReference type="RefSeq" id="WP_003193419.1">
    <property type="nucleotide sequence ID" value="NZ_CM001513.1"/>
</dbReference>
<evidence type="ECO:0000256" key="1">
    <source>
        <dbReference type="SAM" id="MobiDB-lite"/>
    </source>
</evidence>
<feature type="domain" description="Bacterial Ig-like" evidence="2">
    <location>
        <begin position="186"/>
        <end position="272"/>
    </location>
</feature>
<proteinExistence type="predicted"/>
<feature type="domain" description="Bacterial Ig-like" evidence="2">
    <location>
        <begin position="1000"/>
        <end position="1090"/>
    </location>
</feature>
<comment type="caution">
    <text evidence="3">The sequence shown here is derived from an EMBL/GenBank/DDBJ whole genome shotgun (WGS) entry which is preliminary data.</text>
</comment>
<gene>
    <name evidence="3" type="ORF">PflSS101_4025</name>
</gene>
<feature type="domain" description="Bacterial Ig-like" evidence="2">
    <location>
        <begin position="490"/>
        <end position="580"/>
    </location>
</feature>
<organism evidence="3">
    <name type="scientific">Pseudomonas lactis</name>
    <dbReference type="NCBI Taxonomy" id="1615674"/>
    <lineage>
        <taxon>Bacteria</taxon>
        <taxon>Pseudomonadati</taxon>
        <taxon>Pseudomonadota</taxon>
        <taxon>Gammaproteobacteria</taxon>
        <taxon>Pseudomonadales</taxon>
        <taxon>Pseudomonadaceae</taxon>
        <taxon>Pseudomonas</taxon>
    </lineage>
</organism>
<feature type="domain" description="Bacterial Ig-like" evidence="2">
    <location>
        <begin position="300"/>
        <end position="376"/>
    </location>
</feature>
<feature type="domain" description="Bacterial Ig-like" evidence="2">
    <location>
        <begin position="796"/>
        <end position="886"/>
    </location>
</feature>
<dbReference type="Pfam" id="PF19077">
    <property type="entry name" value="Big_13"/>
    <property type="match status" value="9"/>
</dbReference>
<name>I4K8T0_9PSED</name>
<dbReference type="Gene3D" id="2.60.120.260">
    <property type="entry name" value="Galactose-binding domain-like"/>
    <property type="match status" value="1"/>
</dbReference>
<dbReference type="PATRIC" id="fig|1038924.3.peg.3879"/>
<accession>I4K8T0</accession>
<feature type="domain" description="Bacterial Ig-like" evidence="2">
    <location>
        <begin position="402"/>
        <end position="478"/>
    </location>
</feature>
<sequence>MSNQSVSVTVINGKGVLETLSLVPTNTQRIHAVSSARYLLSSTDNVAAVQSVNFKRVGKDLHLTLEGSDLDHPEVIIEGFYDHPGEVVGMAPDGEVYPYTAVSGDSEEVAVLLQDGATSPQTLGRGPLSGFMADLQGAEGVFWKQILSGLGAAAALAWLLHDKGGSKSTPPPPPPSLESVHSHSDSDLRVVERGGLTADSTPVLSGVGVPGGQVEIYKGSESLGVVPVSAEGYWRFTPSLALADGHQLFSVVAIDDNGQRSAASATYEIEIDATPPPQPKIAAAVDNKGITVGGIADGLHTNDVTPTLSGSAEAGSLVTIYNGSDILGSARVDADGHWLFTVPEQVEGEHRFAVIASDAAGNTSGASEVYAINIDTTPPSVLIRQVADNVGAINDPLSNPGRTDDTAPTISGTTEAGALVTIYDNGEAIGSIASDTQGNWSFSVPERADGRHQFTVTATDDAGNISPMSSPWIVEIDTSLPVASITHVTDDTGAVTGSVTNGGRTDDTTPTLHGVATSNALVTVHDGKSEIGSVYADANGVWSFPVPSSADGTHNFSVAATNDVGTTGLVSEEWVVEIDTSLPVASITQVTDDTGAVTGSVTNGGRTDDTTPTLHGVATSNALVTVLDGKSEIGSVYADANGVWSFPVPSSADGTHNFSVAATNDVGTTGLVSEEWVVEIDTSLPVASITHVTDDTGAVTGSVTNGGRTDDTTPTLHGVATSNALVTVHDGKSEIGSVYADANGVWSFPVPSSADGTHNFSVAATNDVGTTGLVSEAWVVEIDTSLPVASITHVTDDTGAVTGSVTNGGRTDDTTPTLHGVATSNALVTVHDGKSEIGSVYADANGVWSFPVPSSADGTHNFSVAATNDVGTTGLVSEAWVVEIDTSLPVASITHVTDDTGAVTGSVTNGGRTDDTTPTLHGVATSNALVTVHDGKSEIGSVYADANGVWSFPVPSSADGTHNFSVAATNDVGTTGLVSEEWVVEIDTSLPVASITHVTDDTGAVTGSVTNGGRTDDTTPTLHGVATSNALVTVHDGKSEIGSVYADANGVWSFPVPSSADGTHNFSVAATNDVGTTGLVSEEWVVEIDTDVPGVPKILSVYDDAGGLTGNVPRSGITDDSTPTVKGIAEIGSVITVYDGGVILGTALTDGSGAWSLVLPELLPGSHDLIAVARNDIGISSDVSNGFDFKVGATWDFNDKTLQGWKLAGRYGTDTTSTYITDDGHGGRLIAALTENGGDWGGTVMSIKVQVEAGVTYQFTFTTGQQLISNEVTASLGLMVDGVATGTEVKAAAGSHKFFGSFTATSTGSVTLSINNSEHSGTGNDFWLDDLAMARVEATGPANLGDIIFNVLQEESPLLEAPELILNSSDISRNALILASGDVLAPGENDLFKDAEFAPQQMLVEREALVLLNLGAFPGLGDEGVDLGAVNVAGVVCSGHQQSTLHSDSLLREVDATSVT</sequence>